<feature type="compositionally biased region" description="Basic and acidic residues" evidence="1">
    <location>
        <begin position="791"/>
        <end position="804"/>
    </location>
</feature>
<feature type="compositionally biased region" description="Basic and acidic residues" evidence="1">
    <location>
        <begin position="535"/>
        <end position="560"/>
    </location>
</feature>
<feature type="non-terminal residue" evidence="2">
    <location>
        <position position="1362"/>
    </location>
</feature>
<proteinExistence type="predicted"/>
<feature type="compositionally biased region" description="Low complexity" evidence="1">
    <location>
        <begin position="809"/>
        <end position="825"/>
    </location>
</feature>
<feature type="compositionally biased region" description="Low complexity" evidence="1">
    <location>
        <begin position="153"/>
        <end position="164"/>
    </location>
</feature>
<feature type="compositionally biased region" description="Basic and acidic residues" evidence="1">
    <location>
        <begin position="393"/>
        <end position="404"/>
    </location>
</feature>
<feature type="compositionally biased region" description="Basic and acidic residues" evidence="1">
    <location>
        <begin position="639"/>
        <end position="650"/>
    </location>
</feature>
<feature type="compositionally biased region" description="Low complexity" evidence="1">
    <location>
        <begin position="880"/>
        <end position="896"/>
    </location>
</feature>
<organism evidence="2 3">
    <name type="scientific">Artemia franciscana</name>
    <name type="common">Brine shrimp</name>
    <name type="synonym">Artemia sanfranciscana</name>
    <dbReference type="NCBI Taxonomy" id="6661"/>
    <lineage>
        <taxon>Eukaryota</taxon>
        <taxon>Metazoa</taxon>
        <taxon>Ecdysozoa</taxon>
        <taxon>Arthropoda</taxon>
        <taxon>Crustacea</taxon>
        <taxon>Branchiopoda</taxon>
        <taxon>Anostraca</taxon>
        <taxon>Artemiidae</taxon>
        <taxon>Artemia</taxon>
    </lineage>
</organism>
<feature type="region of interest" description="Disordered" evidence="1">
    <location>
        <begin position="535"/>
        <end position="1130"/>
    </location>
</feature>
<gene>
    <name evidence="2" type="ORF">QYM36_013110</name>
</gene>
<name>A0AA88HLL7_ARTSF</name>
<feature type="region of interest" description="Disordered" evidence="1">
    <location>
        <begin position="282"/>
        <end position="306"/>
    </location>
</feature>
<evidence type="ECO:0000313" key="2">
    <source>
        <dbReference type="EMBL" id="KAK2709329.1"/>
    </source>
</evidence>
<feature type="compositionally biased region" description="Basic and acidic residues" evidence="1">
    <location>
        <begin position="451"/>
        <end position="463"/>
    </location>
</feature>
<feature type="compositionally biased region" description="Basic and acidic residues" evidence="1">
    <location>
        <begin position="1117"/>
        <end position="1130"/>
    </location>
</feature>
<feature type="compositionally biased region" description="Low complexity" evidence="1">
    <location>
        <begin position="655"/>
        <end position="671"/>
    </location>
</feature>
<evidence type="ECO:0000256" key="1">
    <source>
        <dbReference type="SAM" id="MobiDB-lite"/>
    </source>
</evidence>
<feature type="compositionally biased region" description="Basic and acidic residues" evidence="1">
    <location>
        <begin position="999"/>
        <end position="1025"/>
    </location>
</feature>
<feature type="compositionally biased region" description="Polar residues" evidence="1">
    <location>
        <begin position="952"/>
        <end position="964"/>
    </location>
</feature>
<feature type="compositionally biased region" description="Basic and acidic residues" evidence="1">
    <location>
        <begin position="620"/>
        <end position="632"/>
    </location>
</feature>
<feature type="compositionally biased region" description="Basic and acidic residues" evidence="1">
    <location>
        <begin position="121"/>
        <end position="143"/>
    </location>
</feature>
<feature type="region of interest" description="Disordered" evidence="1">
    <location>
        <begin position="120"/>
        <end position="167"/>
    </location>
</feature>
<dbReference type="Proteomes" id="UP001187531">
    <property type="component" value="Unassembled WGS sequence"/>
</dbReference>
<feature type="compositionally biased region" description="Low complexity" evidence="1">
    <location>
        <begin position="684"/>
        <end position="696"/>
    </location>
</feature>
<feature type="compositionally biased region" description="Basic and acidic residues" evidence="1">
    <location>
        <begin position="1077"/>
        <end position="1107"/>
    </location>
</feature>
<feature type="compositionally biased region" description="Polar residues" evidence="1">
    <location>
        <begin position="763"/>
        <end position="773"/>
    </location>
</feature>
<evidence type="ECO:0000313" key="3">
    <source>
        <dbReference type="Proteomes" id="UP001187531"/>
    </source>
</evidence>
<comment type="caution">
    <text evidence="2">The sequence shown here is derived from an EMBL/GenBank/DDBJ whole genome shotgun (WGS) entry which is preliminary data.</text>
</comment>
<feature type="compositionally biased region" description="Low complexity" evidence="1">
    <location>
        <begin position="833"/>
        <end position="848"/>
    </location>
</feature>
<feature type="region of interest" description="Disordered" evidence="1">
    <location>
        <begin position="383"/>
        <end position="412"/>
    </location>
</feature>
<feature type="compositionally biased region" description="Basic residues" evidence="1">
    <location>
        <begin position="985"/>
        <end position="998"/>
    </location>
</feature>
<protein>
    <submittedName>
        <fullName evidence="2">Uncharacterized protein</fullName>
    </submittedName>
</protein>
<keyword evidence="3" id="KW-1185">Reference proteome</keyword>
<feature type="compositionally biased region" description="Basic and acidic residues" evidence="1">
    <location>
        <begin position="1041"/>
        <end position="1059"/>
    </location>
</feature>
<feature type="compositionally biased region" description="Basic and acidic residues" evidence="1">
    <location>
        <begin position="855"/>
        <end position="877"/>
    </location>
</feature>
<sequence length="1362" mass="151931">MNGQLEGNKWRLTEGVIMEHNSSISWTLTQTSVELTSGVIAKFTSDMARKAFKWKAKLASDILNAATPQYVAQHELHQSPTLSRDRLDPTFVPETPSLVNPRRLGSSCLVLPHLVSFSPEYRPRQNEPRTRHKEGPSRTEHLTPPRTNNLKKSVSQELTSQSSSDGLVSVGEEYNDQRLNDLALFPNGSFHPLFSRSPIEKNLKCNICDTLVIGSAVYEHINGEGHLKALSDLKDVGVAIASARSPLVKTFQVSPEIPITRIHRGVGVDSTNRRKEEITLANDGEINDKNEKNGADPGVGVDSTNRRKKEMTLATDGNFLDKDGADLDQRKMLDHHAESKEEPFHCSMIASPDDEINMSVGQTSAKKPGTKSTDPLTSISGQVHAASSSHRTLHPEKTIDKGNRTDSGTLFNEEDEIQSLDVFSSVDILPHDKQYQHHSDHEDFLVGSSAEEVKEAENEDNHSSKRRKYRTSPSSPDVSLKVQRLKTNETYKFDTDKIRKKWDKQIYPEELDMLLVSEQKKRKIEMRKIPAAEISSKKYGDRPSETKAQLHREKESKRTDWNNNNSSKSKKLSLGIRRKSENSKGRNSPVLSSKKGSKENIKNNDGQKTLTHFDLILSPDLEKSMPPKHEKLCPSQQKTEFRHNNEESKKALGYSSPPSRSSSRNSNSNSSHHQGQCTLFDTAPSPSSNKSNSQKSENLKFIPTNNEKLHPSNGKARLQHTVQKRKEAHGCSSPQSRSSSKHSKSNNCHHQGQYALSDLAHSPASNKSNSQESENLEFMPTNNEKLYPSKQKTELQHTEDKPLEAHGYSSPRSRSSSRNSNSTSSHHQGQCTSPSSNKSNSQKSENLKFIPTNNEKLHPSKRKEELQNIEEKSKEAHGYSSPPSRSSSKNSNSNSSHHQGQYASFDSDHSPTLNKSNSQRSESLCTPTGKVVLRHEKSKKIYGFSSPYFEDSGQSRNSNSNNHEGQCMSFESVLTQISENSTPKQSKKLHPAKLKKGLSHSEAKPNKIEEVSLSEFEHRIKDKLGASHRHRGHPTSAEKSAANRRENSRRPELETDFDHHKKILKSTVDPKIPLKSPCKENGKQDKETSQVEKEFHVSKKTFEKGSSKDAPVAASSQKKDVGLAKGDVGDRSKIKGKKLTLLPKGPADDDILFYFRHPNPSRNIRARIFLTEEVEEMQKRNSINIISQNSKGAKAPETENRTLAADMQNKQVLRGEVVTSSESIPKAANANVKNTTASVMREVPRDGTGTKIPTGEHVAEPLHLLKNTETHFVPASRLQSLDATSEEMTRAPKEIGRNEASRVLFPETDNPKDVSIPDKFQVANLRHLNLVSEETISEDYECDLGSGLTPPISDSEVSVANR</sequence>
<feature type="compositionally biased region" description="Polar residues" evidence="1">
    <location>
        <begin position="972"/>
        <end position="984"/>
    </location>
</feature>
<dbReference type="EMBL" id="JAVRJZ010000017">
    <property type="protein sequence ID" value="KAK2709329.1"/>
    <property type="molecule type" value="Genomic_DNA"/>
</dbReference>
<feature type="compositionally biased region" description="Polar residues" evidence="1">
    <location>
        <begin position="897"/>
        <end position="926"/>
    </location>
</feature>
<feature type="region of interest" description="Disordered" evidence="1">
    <location>
        <begin position="451"/>
        <end position="482"/>
    </location>
</feature>
<reference evidence="2" key="1">
    <citation type="submission" date="2023-07" db="EMBL/GenBank/DDBJ databases">
        <title>Chromosome-level genome assembly of Artemia franciscana.</title>
        <authorList>
            <person name="Jo E."/>
        </authorList>
    </citation>
    <scope>NUCLEOTIDE SEQUENCE</scope>
    <source>
        <tissue evidence="2">Whole body</tissue>
    </source>
</reference>
<accession>A0AA88HLL7</accession>